<evidence type="ECO:0000313" key="4">
    <source>
        <dbReference type="EMBL" id="RHN67224.1"/>
    </source>
</evidence>
<dbReference type="AlphaFoldDB" id="G7J1E2"/>
<evidence type="ECO:0000256" key="1">
    <source>
        <dbReference type="SAM" id="MobiDB-lite"/>
    </source>
</evidence>
<feature type="compositionally biased region" description="Basic and acidic residues" evidence="1">
    <location>
        <begin position="127"/>
        <end position="177"/>
    </location>
</feature>
<keyword evidence="6" id="KW-1185">Reference proteome</keyword>
<feature type="compositionally biased region" description="Basic and acidic residues" evidence="1">
    <location>
        <begin position="186"/>
        <end position="200"/>
    </location>
</feature>
<dbReference type="Proteomes" id="UP000265566">
    <property type="component" value="Chromosome 3"/>
</dbReference>
<dbReference type="Gramene" id="rna15386">
    <property type="protein sequence ID" value="RHN67224.1"/>
    <property type="gene ID" value="gene15386"/>
</dbReference>
<keyword evidence="2" id="KW-0732">Signal</keyword>
<accession>G7J1E2</accession>
<evidence type="ECO:0000313" key="6">
    <source>
        <dbReference type="Proteomes" id="UP000002051"/>
    </source>
</evidence>
<dbReference type="HOGENOM" id="CLU_1629533_0_0_1"/>
<evidence type="ECO:0000313" key="5">
    <source>
        <dbReference type="EnsemblPlants" id="AES70454"/>
    </source>
</evidence>
<dbReference type="EMBL" id="PSQE01000003">
    <property type="protein sequence ID" value="RHN67224.1"/>
    <property type="molecule type" value="Genomic_DNA"/>
</dbReference>
<dbReference type="STRING" id="3880.G7J1E2"/>
<reference evidence="5" key="3">
    <citation type="submission" date="2015-04" db="UniProtKB">
        <authorList>
            <consortium name="EnsemblPlants"/>
        </authorList>
    </citation>
    <scope>IDENTIFICATION</scope>
    <source>
        <strain evidence="5">cv. Jemalong A17</strain>
    </source>
</reference>
<evidence type="ECO:0000313" key="7">
    <source>
        <dbReference type="Proteomes" id="UP000265566"/>
    </source>
</evidence>
<dbReference type="PaxDb" id="3880-AES70454"/>
<feature type="region of interest" description="Disordered" evidence="1">
    <location>
        <begin position="120"/>
        <end position="200"/>
    </location>
</feature>
<reference evidence="7" key="4">
    <citation type="journal article" date="2018" name="Nat. Plants">
        <title>Whole-genome landscape of Medicago truncatula symbiotic genes.</title>
        <authorList>
            <person name="Pecrix Y."/>
            <person name="Staton S.E."/>
            <person name="Sallet E."/>
            <person name="Lelandais-Briere C."/>
            <person name="Moreau S."/>
            <person name="Carrere S."/>
            <person name="Blein T."/>
            <person name="Jardinaud M.F."/>
            <person name="Latrasse D."/>
            <person name="Zouine M."/>
            <person name="Zahm M."/>
            <person name="Kreplak J."/>
            <person name="Mayjonade B."/>
            <person name="Satge C."/>
            <person name="Perez M."/>
            <person name="Cauet S."/>
            <person name="Marande W."/>
            <person name="Chantry-Darmon C."/>
            <person name="Lopez-Roques C."/>
            <person name="Bouchez O."/>
            <person name="Berard A."/>
            <person name="Debelle F."/>
            <person name="Munos S."/>
            <person name="Bendahmane A."/>
            <person name="Berges H."/>
            <person name="Niebel A."/>
            <person name="Buitink J."/>
            <person name="Frugier F."/>
            <person name="Benhamed M."/>
            <person name="Crespi M."/>
            <person name="Gouzy J."/>
            <person name="Gamas P."/>
        </authorList>
    </citation>
    <scope>NUCLEOTIDE SEQUENCE [LARGE SCALE GENOMIC DNA]</scope>
    <source>
        <strain evidence="7">cv. Jemalong A17</strain>
    </source>
</reference>
<proteinExistence type="predicted"/>
<protein>
    <submittedName>
        <fullName evidence="3">NMS32/34 protein, putative</fullName>
    </submittedName>
</protein>
<evidence type="ECO:0000313" key="3">
    <source>
        <dbReference type="EMBL" id="AES70454.1"/>
    </source>
</evidence>
<reference evidence="3 6" key="1">
    <citation type="journal article" date="2011" name="Nature">
        <title>The Medicago genome provides insight into the evolution of rhizobial symbioses.</title>
        <authorList>
            <person name="Young N.D."/>
            <person name="Debelle F."/>
            <person name="Oldroyd G.E."/>
            <person name="Geurts R."/>
            <person name="Cannon S.B."/>
            <person name="Udvardi M.K."/>
            <person name="Benedito V.A."/>
            <person name="Mayer K.F."/>
            <person name="Gouzy J."/>
            <person name="Schoof H."/>
            <person name="Van de Peer Y."/>
            <person name="Proost S."/>
            <person name="Cook D.R."/>
            <person name="Meyers B.C."/>
            <person name="Spannagl M."/>
            <person name="Cheung F."/>
            <person name="De Mita S."/>
            <person name="Krishnakumar V."/>
            <person name="Gundlach H."/>
            <person name="Zhou S."/>
            <person name="Mudge J."/>
            <person name="Bharti A.K."/>
            <person name="Murray J.D."/>
            <person name="Naoumkina M.A."/>
            <person name="Rosen B."/>
            <person name="Silverstein K.A."/>
            <person name="Tang H."/>
            <person name="Rombauts S."/>
            <person name="Zhao P.X."/>
            <person name="Zhou P."/>
            <person name="Barbe V."/>
            <person name="Bardou P."/>
            <person name="Bechner M."/>
            <person name="Bellec A."/>
            <person name="Berger A."/>
            <person name="Berges H."/>
            <person name="Bidwell S."/>
            <person name="Bisseling T."/>
            <person name="Choisne N."/>
            <person name="Couloux A."/>
            <person name="Denny R."/>
            <person name="Deshpande S."/>
            <person name="Dai X."/>
            <person name="Doyle J.J."/>
            <person name="Dudez A.M."/>
            <person name="Farmer A.D."/>
            <person name="Fouteau S."/>
            <person name="Franken C."/>
            <person name="Gibelin C."/>
            <person name="Gish J."/>
            <person name="Goldstein S."/>
            <person name="Gonzalez A.J."/>
            <person name="Green P.J."/>
            <person name="Hallab A."/>
            <person name="Hartog M."/>
            <person name="Hua A."/>
            <person name="Humphray S.J."/>
            <person name="Jeong D.H."/>
            <person name="Jing Y."/>
            <person name="Jocker A."/>
            <person name="Kenton S.M."/>
            <person name="Kim D.J."/>
            <person name="Klee K."/>
            <person name="Lai H."/>
            <person name="Lang C."/>
            <person name="Lin S."/>
            <person name="Macmil S.L."/>
            <person name="Magdelenat G."/>
            <person name="Matthews L."/>
            <person name="McCorrison J."/>
            <person name="Monaghan E.L."/>
            <person name="Mun J.H."/>
            <person name="Najar F.Z."/>
            <person name="Nicholson C."/>
            <person name="Noirot C."/>
            <person name="O'Bleness M."/>
            <person name="Paule C.R."/>
            <person name="Poulain J."/>
            <person name="Prion F."/>
            <person name="Qin B."/>
            <person name="Qu C."/>
            <person name="Retzel E.F."/>
            <person name="Riddle C."/>
            <person name="Sallet E."/>
            <person name="Samain S."/>
            <person name="Samson N."/>
            <person name="Sanders I."/>
            <person name="Saurat O."/>
            <person name="Scarpelli C."/>
            <person name="Schiex T."/>
            <person name="Segurens B."/>
            <person name="Severin A.J."/>
            <person name="Sherrier D.J."/>
            <person name="Shi R."/>
            <person name="Sims S."/>
            <person name="Singer S.R."/>
            <person name="Sinharoy S."/>
            <person name="Sterck L."/>
            <person name="Viollet A."/>
            <person name="Wang B.B."/>
            <person name="Wang K."/>
            <person name="Wang M."/>
            <person name="Wang X."/>
            <person name="Warfsmann J."/>
            <person name="Weissenbach J."/>
            <person name="White D.D."/>
            <person name="White J.D."/>
            <person name="Wiley G.B."/>
            <person name="Wincker P."/>
            <person name="Xing Y."/>
            <person name="Yang L."/>
            <person name="Yao Z."/>
            <person name="Ying F."/>
            <person name="Zhai J."/>
            <person name="Zhou L."/>
            <person name="Zuber A."/>
            <person name="Denarie J."/>
            <person name="Dixon R.A."/>
            <person name="May G.D."/>
            <person name="Schwartz D.C."/>
            <person name="Rogers J."/>
            <person name="Quetier F."/>
            <person name="Town C.D."/>
            <person name="Roe B.A."/>
        </authorList>
    </citation>
    <scope>NUCLEOTIDE SEQUENCE [LARGE SCALE GENOMIC DNA]</scope>
    <source>
        <strain evidence="3">A17</strain>
        <strain evidence="5 6">cv. Jemalong A17</strain>
    </source>
</reference>
<dbReference type="EnsemblPlants" id="AES70454">
    <property type="protein sequence ID" value="AES70454"/>
    <property type="gene ID" value="MTR_3g055450"/>
</dbReference>
<evidence type="ECO:0000256" key="2">
    <source>
        <dbReference type="SAM" id="SignalP"/>
    </source>
</evidence>
<reference evidence="3 6" key="2">
    <citation type="journal article" date="2014" name="BMC Genomics">
        <title>An improved genome release (version Mt4.0) for the model legume Medicago truncatula.</title>
        <authorList>
            <person name="Tang H."/>
            <person name="Krishnakumar V."/>
            <person name="Bidwell S."/>
            <person name="Rosen B."/>
            <person name="Chan A."/>
            <person name="Zhou S."/>
            <person name="Gentzbittel L."/>
            <person name="Childs K.L."/>
            <person name="Yandell M."/>
            <person name="Gundlach H."/>
            <person name="Mayer K.F."/>
            <person name="Schwartz D.C."/>
            <person name="Town C.D."/>
        </authorList>
    </citation>
    <scope>GENOME REANNOTATION</scope>
    <source>
        <strain evidence="5 6">cv. Jemalong A17</strain>
    </source>
</reference>
<dbReference type="OrthoDB" id="1440895at2759"/>
<dbReference type="EMBL" id="CM001219">
    <property type="protein sequence ID" value="AES70454.1"/>
    <property type="molecule type" value="Genomic_DNA"/>
</dbReference>
<feature type="signal peptide" evidence="2">
    <location>
        <begin position="1"/>
        <end position="22"/>
    </location>
</feature>
<sequence>MANSKVYVFVGLFVVLSYQVLAQSPLPPPPILGVVNEDDPRPNGPKEIPFEALETVEAVNEMIHHDKNSGKMHKVMIPACDWMTFRGNLIKKKCAETIPNSRKFLKHLCDEGNKFSEIDEEDNVSLSDREYKASKSGEEDGVSKSNEEDKVSKNDEGDQVSKIDGEDAVSKNDKEDNVFMSNMEDNVFKSDEEDKISLTK</sequence>
<reference evidence="4" key="5">
    <citation type="journal article" date="2018" name="Nat. Plants">
        <title>Whole-genome landscape of Medicago truncatula symbiotic genes.</title>
        <authorList>
            <person name="Pecrix Y."/>
            <person name="Gamas P."/>
            <person name="Carrere S."/>
        </authorList>
    </citation>
    <scope>NUCLEOTIDE SEQUENCE</scope>
    <source>
        <tissue evidence="4">Leaves</tissue>
    </source>
</reference>
<dbReference type="Proteomes" id="UP000002051">
    <property type="component" value="Chromosome 3"/>
</dbReference>
<dbReference type="ExpressionAtlas" id="G7J1E2">
    <property type="expression patterns" value="differential"/>
</dbReference>
<organism evidence="3 6">
    <name type="scientific">Medicago truncatula</name>
    <name type="common">Barrel medic</name>
    <name type="synonym">Medicago tribuloides</name>
    <dbReference type="NCBI Taxonomy" id="3880"/>
    <lineage>
        <taxon>Eukaryota</taxon>
        <taxon>Viridiplantae</taxon>
        <taxon>Streptophyta</taxon>
        <taxon>Embryophyta</taxon>
        <taxon>Tracheophyta</taxon>
        <taxon>Spermatophyta</taxon>
        <taxon>Magnoliopsida</taxon>
        <taxon>eudicotyledons</taxon>
        <taxon>Gunneridae</taxon>
        <taxon>Pentapetalae</taxon>
        <taxon>rosids</taxon>
        <taxon>fabids</taxon>
        <taxon>Fabales</taxon>
        <taxon>Fabaceae</taxon>
        <taxon>Papilionoideae</taxon>
        <taxon>50 kb inversion clade</taxon>
        <taxon>NPAAA clade</taxon>
        <taxon>Hologalegina</taxon>
        <taxon>IRL clade</taxon>
        <taxon>Trifolieae</taxon>
        <taxon>Medicago</taxon>
    </lineage>
</organism>
<feature type="chain" id="PRO_5014572614" evidence="2">
    <location>
        <begin position="23"/>
        <end position="200"/>
    </location>
</feature>
<gene>
    <name evidence="5" type="primary">11443541</name>
    <name evidence="3" type="ordered locus">MTR_3g055450</name>
    <name evidence="4" type="ORF">MtrunA17_Chr3g0100421</name>
</gene>
<name>G7J1E2_MEDTR</name>